<dbReference type="PROSITE" id="PS50931">
    <property type="entry name" value="HTH_LYSR"/>
    <property type="match status" value="1"/>
</dbReference>
<dbReference type="Pfam" id="PF00126">
    <property type="entry name" value="HTH_1"/>
    <property type="match status" value="1"/>
</dbReference>
<dbReference type="SUPFAM" id="SSF46785">
    <property type="entry name" value="Winged helix' DNA-binding domain"/>
    <property type="match status" value="1"/>
</dbReference>
<dbReference type="InterPro" id="IPR036388">
    <property type="entry name" value="WH-like_DNA-bd_sf"/>
</dbReference>
<keyword evidence="7" id="KW-1185">Reference proteome</keyword>
<comment type="caution">
    <text evidence="6">The sequence shown here is derived from an EMBL/GenBank/DDBJ whole genome shotgun (WGS) entry which is preliminary data.</text>
</comment>
<evidence type="ECO:0000259" key="5">
    <source>
        <dbReference type="PROSITE" id="PS50931"/>
    </source>
</evidence>
<dbReference type="Gene3D" id="1.10.10.10">
    <property type="entry name" value="Winged helix-like DNA-binding domain superfamily/Winged helix DNA-binding domain"/>
    <property type="match status" value="1"/>
</dbReference>
<dbReference type="InterPro" id="IPR036390">
    <property type="entry name" value="WH_DNA-bd_sf"/>
</dbReference>
<dbReference type="InterPro" id="IPR000847">
    <property type="entry name" value="LysR_HTH_N"/>
</dbReference>
<dbReference type="RefSeq" id="WP_343075219.1">
    <property type="nucleotide sequence ID" value="NZ_JACBYW010000003.1"/>
</dbReference>
<sequence length="316" mass="33464">MLDTRRMQLLRAVINSGSVTVAATNLGYTPSAISQQLATLEREAGVPLLEKVGRGIRATQAGAMVAERAGAISKILSDTTAELAGFRDGYVGRVRIRWSDSIGASLVPHAVTAYRGRSPDVRIEPCLSDDSLREVMDAQADIALVSVPSEVPRPSGVRMIHLLDDPFRAVLPVDHPLAEQDAIDLAQLADEPWVENASGSTPDTCTELLRQACASAGFTPSVAIRADDFLTAQSFVAAGLGIRLAPELGLRVGAATNVVARPVRRPEPTVSTYLAVRDSVATQTVVTDMIDEIHTAAAELTHSVRPDATTASAGLR</sequence>
<feature type="domain" description="HTH lysR-type" evidence="5">
    <location>
        <begin position="2"/>
        <end position="59"/>
    </location>
</feature>
<keyword evidence="3 6" id="KW-0238">DNA-binding</keyword>
<evidence type="ECO:0000256" key="2">
    <source>
        <dbReference type="ARBA" id="ARBA00023015"/>
    </source>
</evidence>
<dbReference type="Pfam" id="PF03466">
    <property type="entry name" value="LysR_substrate"/>
    <property type="match status" value="1"/>
</dbReference>
<name>A0A852YVT0_9ACTN</name>
<dbReference type="SUPFAM" id="SSF53850">
    <property type="entry name" value="Periplasmic binding protein-like II"/>
    <property type="match status" value="1"/>
</dbReference>
<gene>
    <name evidence="6" type="ORF">FHR84_002066</name>
</gene>
<dbReference type="Proteomes" id="UP000548304">
    <property type="component" value="Unassembled WGS sequence"/>
</dbReference>
<dbReference type="PANTHER" id="PTHR30346:SF29">
    <property type="entry name" value="LYSR SUBSTRATE-BINDING"/>
    <property type="match status" value="1"/>
</dbReference>
<dbReference type="Gene3D" id="3.40.190.10">
    <property type="entry name" value="Periplasmic binding protein-like II"/>
    <property type="match status" value="2"/>
</dbReference>
<organism evidence="6 7">
    <name type="scientific">Actinopolyspora biskrensis</name>
    <dbReference type="NCBI Taxonomy" id="1470178"/>
    <lineage>
        <taxon>Bacteria</taxon>
        <taxon>Bacillati</taxon>
        <taxon>Actinomycetota</taxon>
        <taxon>Actinomycetes</taxon>
        <taxon>Actinopolysporales</taxon>
        <taxon>Actinopolysporaceae</taxon>
        <taxon>Actinopolyspora</taxon>
    </lineage>
</organism>
<dbReference type="EMBL" id="JACBYW010000003">
    <property type="protein sequence ID" value="NYH78741.1"/>
    <property type="molecule type" value="Genomic_DNA"/>
</dbReference>
<proteinExistence type="inferred from homology"/>
<reference evidence="6 7" key="1">
    <citation type="submission" date="2020-07" db="EMBL/GenBank/DDBJ databases">
        <title>Genomic Encyclopedia of Type Strains, Phase III (KMG-III): the genomes of soil and plant-associated and newly described type strains.</title>
        <authorList>
            <person name="Whitman W."/>
        </authorList>
    </citation>
    <scope>NUCLEOTIDE SEQUENCE [LARGE SCALE GENOMIC DNA]</scope>
    <source>
        <strain evidence="6 7">CECT 8576</strain>
    </source>
</reference>
<evidence type="ECO:0000313" key="6">
    <source>
        <dbReference type="EMBL" id="NYH78741.1"/>
    </source>
</evidence>
<dbReference type="GO" id="GO:0032993">
    <property type="term" value="C:protein-DNA complex"/>
    <property type="evidence" value="ECO:0007669"/>
    <property type="project" value="TreeGrafter"/>
</dbReference>
<dbReference type="GO" id="GO:0003700">
    <property type="term" value="F:DNA-binding transcription factor activity"/>
    <property type="evidence" value="ECO:0007669"/>
    <property type="project" value="InterPro"/>
</dbReference>
<keyword evidence="4" id="KW-0804">Transcription</keyword>
<keyword evidence="2" id="KW-0805">Transcription regulation</keyword>
<dbReference type="AlphaFoldDB" id="A0A852YVT0"/>
<dbReference type="PANTHER" id="PTHR30346">
    <property type="entry name" value="TRANSCRIPTIONAL DUAL REGULATOR HCAR-RELATED"/>
    <property type="match status" value="1"/>
</dbReference>
<evidence type="ECO:0000256" key="3">
    <source>
        <dbReference type="ARBA" id="ARBA00023125"/>
    </source>
</evidence>
<accession>A0A852YVT0</accession>
<evidence type="ECO:0000256" key="1">
    <source>
        <dbReference type="ARBA" id="ARBA00009437"/>
    </source>
</evidence>
<comment type="similarity">
    <text evidence="1">Belongs to the LysR transcriptional regulatory family.</text>
</comment>
<protein>
    <submittedName>
        <fullName evidence="6">DNA-binding transcriptional LysR family regulator</fullName>
    </submittedName>
</protein>
<dbReference type="InterPro" id="IPR005119">
    <property type="entry name" value="LysR_subst-bd"/>
</dbReference>
<evidence type="ECO:0000256" key="4">
    <source>
        <dbReference type="ARBA" id="ARBA00023163"/>
    </source>
</evidence>
<dbReference type="GO" id="GO:0003677">
    <property type="term" value="F:DNA binding"/>
    <property type="evidence" value="ECO:0007669"/>
    <property type="project" value="UniProtKB-KW"/>
</dbReference>
<evidence type="ECO:0000313" key="7">
    <source>
        <dbReference type="Proteomes" id="UP000548304"/>
    </source>
</evidence>